<evidence type="ECO:0000313" key="3">
    <source>
        <dbReference type="EMBL" id="PZM15055.1"/>
    </source>
</evidence>
<feature type="compositionally biased region" description="Basic and acidic residues" evidence="1">
    <location>
        <begin position="67"/>
        <end position="79"/>
    </location>
</feature>
<sequence>MRNAILACTMAVLTAGSVALPALADDVFVTGQRYYDDGYNNDNGYRHHRHRPGIVINDRGVTFGSAEQRDHYRNRDRCSTKTMTRQTDDGSEVTKTIRRCD</sequence>
<dbReference type="AlphaFoldDB" id="A0A2W4CXX5"/>
<dbReference type="RefSeq" id="WP_111159820.1">
    <property type="nucleotide sequence ID" value="NZ_PCDP01000028.1"/>
</dbReference>
<dbReference type="Proteomes" id="UP000248925">
    <property type="component" value="Unassembled WGS sequence"/>
</dbReference>
<dbReference type="OrthoDB" id="8380842at2"/>
<gene>
    <name evidence="3" type="ORF">CPY51_08400</name>
</gene>
<feature type="region of interest" description="Disordered" evidence="1">
    <location>
        <begin position="65"/>
        <end position="101"/>
    </location>
</feature>
<protein>
    <submittedName>
        <fullName evidence="3">Uncharacterized protein</fullName>
    </submittedName>
</protein>
<evidence type="ECO:0000256" key="2">
    <source>
        <dbReference type="SAM" id="SignalP"/>
    </source>
</evidence>
<evidence type="ECO:0000256" key="1">
    <source>
        <dbReference type="SAM" id="MobiDB-lite"/>
    </source>
</evidence>
<dbReference type="EMBL" id="PCDP01000028">
    <property type="protein sequence ID" value="PZM15055.1"/>
    <property type="molecule type" value="Genomic_DNA"/>
</dbReference>
<feature type="signal peptide" evidence="2">
    <location>
        <begin position="1"/>
        <end position="24"/>
    </location>
</feature>
<proteinExistence type="predicted"/>
<organism evidence="3 4">
    <name type="scientific">Rhizobium tubonense</name>
    <dbReference type="NCBI Taxonomy" id="484088"/>
    <lineage>
        <taxon>Bacteria</taxon>
        <taxon>Pseudomonadati</taxon>
        <taxon>Pseudomonadota</taxon>
        <taxon>Alphaproteobacteria</taxon>
        <taxon>Hyphomicrobiales</taxon>
        <taxon>Rhizobiaceae</taxon>
        <taxon>Rhizobium/Agrobacterium group</taxon>
        <taxon>Rhizobium</taxon>
    </lineage>
</organism>
<keyword evidence="4" id="KW-1185">Reference proteome</keyword>
<reference evidence="3 4" key="1">
    <citation type="journal article" date="2018" name="Sci. Rep.">
        <title>Rhizobium tumorigenes sp. nov., a novel plant tumorigenic bacterium isolated from cane gall tumors on thornless blackberry.</title>
        <authorList>
            <person name="Kuzmanovi N."/>
            <person name="Smalla K."/>
            <person name="Gronow S."/>
            <person name="PuBawska J."/>
        </authorList>
    </citation>
    <scope>NUCLEOTIDE SEQUENCE [LARGE SCALE GENOMIC DNA]</scope>
    <source>
        <strain evidence="3 4">CCBAU 85046</strain>
    </source>
</reference>
<comment type="caution">
    <text evidence="3">The sequence shown here is derived from an EMBL/GenBank/DDBJ whole genome shotgun (WGS) entry which is preliminary data.</text>
</comment>
<feature type="chain" id="PRO_5015872483" evidence="2">
    <location>
        <begin position="25"/>
        <end position="101"/>
    </location>
</feature>
<accession>A0A2W4CXX5</accession>
<keyword evidence="2" id="KW-0732">Signal</keyword>
<name>A0A2W4CXX5_9HYPH</name>
<evidence type="ECO:0000313" key="4">
    <source>
        <dbReference type="Proteomes" id="UP000248925"/>
    </source>
</evidence>